<dbReference type="InterPro" id="IPR008929">
    <property type="entry name" value="Chondroitin_lyas"/>
</dbReference>
<keyword evidence="3" id="KW-0574">Periplasm</keyword>
<reference evidence="6" key="1">
    <citation type="submission" date="2023-06" db="EMBL/GenBank/DDBJ databases">
        <title>Genomic of Agaribacillus aureum.</title>
        <authorList>
            <person name="Wang G."/>
        </authorList>
    </citation>
    <scope>NUCLEOTIDE SEQUENCE</scope>
    <source>
        <strain evidence="6">BMA12</strain>
    </source>
</reference>
<dbReference type="Gene3D" id="1.50.10.100">
    <property type="entry name" value="Chondroitin AC/alginate lyase"/>
    <property type="match status" value="1"/>
</dbReference>
<dbReference type="Proteomes" id="UP001172083">
    <property type="component" value="Unassembled WGS sequence"/>
</dbReference>
<evidence type="ECO:0000256" key="4">
    <source>
        <dbReference type="ARBA" id="ARBA00023239"/>
    </source>
</evidence>
<evidence type="ECO:0000256" key="3">
    <source>
        <dbReference type="ARBA" id="ARBA00022764"/>
    </source>
</evidence>
<name>A0ABT8LEP6_9BACT</name>
<protein>
    <submittedName>
        <fullName evidence="6">Heparinase II/III family protein</fullName>
    </submittedName>
</protein>
<dbReference type="PANTHER" id="PTHR39210">
    <property type="entry name" value="HEPARIN-SULFATE LYASE"/>
    <property type="match status" value="1"/>
</dbReference>
<evidence type="ECO:0000256" key="1">
    <source>
        <dbReference type="ARBA" id="ARBA00004418"/>
    </source>
</evidence>
<dbReference type="RefSeq" id="WP_346760860.1">
    <property type="nucleotide sequence ID" value="NZ_JAUJEB010000006.1"/>
</dbReference>
<proteinExistence type="predicted"/>
<accession>A0ABT8LEP6</accession>
<comment type="subcellular location">
    <subcellularLocation>
        <location evidence="1">Periplasm</location>
    </subcellularLocation>
</comment>
<keyword evidence="2" id="KW-0732">Signal</keyword>
<gene>
    <name evidence="6" type="ORF">QQ020_25865</name>
</gene>
<keyword evidence="4" id="KW-0456">Lyase</keyword>
<dbReference type="Gene3D" id="2.70.98.70">
    <property type="match status" value="1"/>
</dbReference>
<dbReference type="PANTHER" id="PTHR39210:SF1">
    <property type="entry name" value="HEPARIN-SULFATE LYASE"/>
    <property type="match status" value="1"/>
</dbReference>
<evidence type="ECO:0000313" key="6">
    <source>
        <dbReference type="EMBL" id="MDN5215531.1"/>
    </source>
</evidence>
<evidence type="ECO:0000256" key="2">
    <source>
        <dbReference type="ARBA" id="ARBA00022729"/>
    </source>
</evidence>
<evidence type="ECO:0000313" key="7">
    <source>
        <dbReference type="Proteomes" id="UP001172083"/>
    </source>
</evidence>
<evidence type="ECO:0000259" key="5">
    <source>
        <dbReference type="Pfam" id="PF07940"/>
    </source>
</evidence>
<dbReference type="EMBL" id="JAUJEB010000006">
    <property type="protein sequence ID" value="MDN5215531.1"/>
    <property type="molecule type" value="Genomic_DNA"/>
</dbReference>
<feature type="domain" description="Heparinase II/III-like C-terminal" evidence="5">
    <location>
        <begin position="439"/>
        <end position="565"/>
    </location>
</feature>
<sequence>MKEKHRSVINKTGFKIILFWNCLCWITFLAEAQDNGLILTEKYSQPDISGWLIEPAEWVPYPMDAASWQQTPQGFKNEVIAEAEKNIGKPIPPLSATLTMEFSVNGNRTNFQKVWYERRKRLTQAIMAECIERKGRFMGQIVDGIWAICEESWWGFPAHHYQYGQVGLPDISKAYVDLFAAETGVLLTWAYYLLHRELDEISPVVTRRIQQEIERRILVPNLEHTDFHWMGYQGQDLNNWTPWICSNWLACVLILEKDHSRRASAVYKIMTLLDRFTQPYPADGGCDEGPSYWGRAGASLFDCLELLEMATGGKVAVWDEPLIKNIGQYIYKVHIKDDYYVNFADASAVANPDPALIYRYGSKIGDDRMKGFASWLAERQQLGSRLTNQNLARQLATLQTLPAIGNTKPQETIVPESWFSDLQVLVSRTDQKEGKGFFVAAKGGHNKESHNHNDVGSFIVYYDGKPLLIDVGVETYTKKTFSSQRYEIWTMQSQYHNLPTVNGQLQAPGRAFKARSVKYNPSRSTFSLDIAGAYPKAAHVKYWNRTIQLNKKKESVSLTDDYRLTKAIKPSVWNFMTNQKPEKVNGNKLVLYTPGEVKNAVEMAYPAGLKVNIEYIETADPRLSRVWGNGVYRIQLTQEKASLSGKFAFNLTQRR</sequence>
<dbReference type="InterPro" id="IPR012480">
    <property type="entry name" value="Hepar_II_III_C"/>
</dbReference>
<keyword evidence="7" id="KW-1185">Reference proteome</keyword>
<comment type="caution">
    <text evidence="6">The sequence shown here is derived from an EMBL/GenBank/DDBJ whole genome shotgun (WGS) entry which is preliminary data.</text>
</comment>
<dbReference type="Pfam" id="PF07940">
    <property type="entry name" value="Hepar_II_III_C"/>
    <property type="match status" value="1"/>
</dbReference>
<organism evidence="6 7">
    <name type="scientific">Agaribacillus aureus</name>
    <dbReference type="NCBI Taxonomy" id="3051825"/>
    <lineage>
        <taxon>Bacteria</taxon>
        <taxon>Pseudomonadati</taxon>
        <taxon>Bacteroidota</taxon>
        <taxon>Cytophagia</taxon>
        <taxon>Cytophagales</taxon>
        <taxon>Splendidivirgaceae</taxon>
        <taxon>Agaribacillus</taxon>
    </lineage>
</organism>